<keyword evidence="2" id="KW-1185">Reference proteome</keyword>
<dbReference type="EMBL" id="JASPKZ010003046">
    <property type="protein sequence ID" value="KAJ9594438.1"/>
    <property type="molecule type" value="Genomic_DNA"/>
</dbReference>
<dbReference type="AlphaFoldDB" id="A0AAD8A8N3"/>
<comment type="caution">
    <text evidence="1">The sequence shown here is derived from an EMBL/GenBank/DDBJ whole genome shotgun (WGS) entry which is preliminary data.</text>
</comment>
<gene>
    <name evidence="1" type="ORF">L9F63_014163</name>
</gene>
<protein>
    <submittedName>
        <fullName evidence="1">Uncharacterized protein</fullName>
    </submittedName>
</protein>
<name>A0AAD8A8N3_DIPPU</name>
<accession>A0AAD8A8N3</accession>
<dbReference type="Proteomes" id="UP001233999">
    <property type="component" value="Unassembled WGS sequence"/>
</dbReference>
<evidence type="ECO:0000313" key="2">
    <source>
        <dbReference type="Proteomes" id="UP001233999"/>
    </source>
</evidence>
<feature type="non-terminal residue" evidence="1">
    <location>
        <position position="53"/>
    </location>
</feature>
<reference evidence="1" key="2">
    <citation type="submission" date="2023-05" db="EMBL/GenBank/DDBJ databases">
        <authorList>
            <person name="Fouks B."/>
        </authorList>
    </citation>
    <scope>NUCLEOTIDE SEQUENCE</scope>
    <source>
        <strain evidence="1">Stay&amp;Tobe</strain>
        <tissue evidence="1">Testes</tissue>
    </source>
</reference>
<reference evidence="1" key="1">
    <citation type="journal article" date="2023" name="IScience">
        <title>Live-bearing cockroach genome reveals convergent evolutionary mechanisms linked to viviparity in insects and beyond.</title>
        <authorList>
            <person name="Fouks B."/>
            <person name="Harrison M.C."/>
            <person name="Mikhailova A.A."/>
            <person name="Marchal E."/>
            <person name="English S."/>
            <person name="Carruthers M."/>
            <person name="Jennings E.C."/>
            <person name="Chiamaka E.L."/>
            <person name="Frigard R.A."/>
            <person name="Pippel M."/>
            <person name="Attardo G.M."/>
            <person name="Benoit J.B."/>
            <person name="Bornberg-Bauer E."/>
            <person name="Tobe S.S."/>
        </authorList>
    </citation>
    <scope>NUCLEOTIDE SEQUENCE</scope>
    <source>
        <strain evidence="1">Stay&amp;Tobe</strain>
    </source>
</reference>
<evidence type="ECO:0000313" key="1">
    <source>
        <dbReference type="EMBL" id="KAJ9594438.1"/>
    </source>
</evidence>
<sequence>EKRIFHYIPKVSYPVISLLSEPPNKITLHRYIKIHNSVSVLLNINVFPNSQLF</sequence>
<proteinExistence type="predicted"/>
<feature type="non-terminal residue" evidence="1">
    <location>
        <position position="1"/>
    </location>
</feature>
<organism evidence="1 2">
    <name type="scientific">Diploptera punctata</name>
    <name type="common">Pacific beetle cockroach</name>
    <dbReference type="NCBI Taxonomy" id="6984"/>
    <lineage>
        <taxon>Eukaryota</taxon>
        <taxon>Metazoa</taxon>
        <taxon>Ecdysozoa</taxon>
        <taxon>Arthropoda</taxon>
        <taxon>Hexapoda</taxon>
        <taxon>Insecta</taxon>
        <taxon>Pterygota</taxon>
        <taxon>Neoptera</taxon>
        <taxon>Polyneoptera</taxon>
        <taxon>Dictyoptera</taxon>
        <taxon>Blattodea</taxon>
        <taxon>Blaberoidea</taxon>
        <taxon>Blaberidae</taxon>
        <taxon>Diplopterinae</taxon>
        <taxon>Diploptera</taxon>
    </lineage>
</organism>